<comment type="caution">
    <text evidence="3">The sequence shown here is derived from an EMBL/GenBank/DDBJ whole genome shotgun (WGS) entry which is preliminary data.</text>
</comment>
<evidence type="ECO:0000313" key="3">
    <source>
        <dbReference type="EMBL" id="MBC2888435.1"/>
    </source>
</evidence>
<dbReference type="InterPro" id="IPR043128">
    <property type="entry name" value="Rev_trsase/Diguanyl_cyclase"/>
</dbReference>
<dbReference type="Pfam" id="PF00497">
    <property type="entry name" value="SBP_bac_3"/>
    <property type="match status" value="2"/>
</dbReference>
<protein>
    <submittedName>
        <fullName evidence="3">Transporter substrate-binding domain-containing protein</fullName>
    </submittedName>
</protein>
<dbReference type="PANTHER" id="PTHR45138:SF9">
    <property type="entry name" value="DIGUANYLATE CYCLASE DGCM-RELATED"/>
    <property type="match status" value="1"/>
</dbReference>
<dbReference type="Proteomes" id="UP000587396">
    <property type="component" value="Unassembled WGS sequence"/>
</dbReference>
<dbReference type="CDD" id="cd01007">
    <property type="entry name" value="PBP2_BvgS_HisK_like"/>
    <property type="match status" value="1"/>
</dbReference>
<dbReference type="SUPFAM" id="SSF55073">
    <property type="entry name" value="Nucleotide cyclase"/>
    <property type="match status" value="1"/>
</dbReference>
<dbReference type="Gene3D" id="3.30.70.270">
    <property type="match status" value="1"/>
</dbReference>
<dbReference type="Gene3D" id="3.40.190.10">
    <property type="entry name" value="Periplasmic binding protein-like II"/>
    <property type="match status" value="4"/>
</dbReference>
<dbReference type="CDD" id="cd01949">
    <property type="entry name" value="GGDEF"/>
    <property type="match status" value="1"/>
</dbReference>
<evidence type="ECO:0000313" key="4">
    <source>
        <dbReference type="Proteomes" id="UP000587396"/>
    </source>
</evidence>
<keyword evidence="1" id="KW-0472">Membrane</keyword>
<evidence type="ECO:0000256" key="1">
    <source>
        <dbReference type="SAM" id="Phobius"/>
    </source>
</evidence>
<dbReference type="RefSeq" id="WP_185904424.1">
    <property type="nucleotide sequence ID" value="NZ_JACMSE010000002.1"/>
</dbReference>
<dbReference type="InterPro" id="IPR000160">
    <property type="entry name" value="GGDEF_dom"/>
</dbReference>
<accession>A0A842JF12</accession>
<sequence>MGERHGGGGRFGRVFHAAVCWLLAFVCAVSAWVPGGAFGDEAASDEAPSAAASSEAVRTVRVAFPQQFRVMWTDESGVRSGYTYEYLERIAQYTGWNYEFVAVEGSGAAAFEKSRELLAAGEVDLVAGIMSSEQSRSSLALTRESYATLGIVLLASAERTDNPLVSASADRPLRVAAVEKSTLLGELESFCARMGIAYELVNCADVDDSKAAALDGRADAVLATDMAAADGLRTVGHVSSHPLYFAAAQGDQGLADKLDAALERIDSADPMFRSRLHDEYFTQASGAFVLSDDDRSFIAAADPVRVGVLSNQPPYQYEENGELKGIAVDLLEVVAAKTGLNFTYVPAASEDELDGLTEQGVIDLVACFDYNYAAARERGLSLTQPYVTASYVLVANEGASNGDIAGKRLAISSSSRYDGMFIGDAVRFPSVAECLQAVVGGEADYTYVDEYVMQYFLNMPEYRGVRVAPQTHEPRRVSFGVVRTGDGRLLGIMDQAIGSLTEVELQAVINGDVLRERPFEIVDFVRAHPLETFATAAVVLLIVLLLILVILYQRARANAKTALDLKKRLRLYALCDDYFFEYDKRTGSLVISLPSKEGQHGVAEPITVNLGSDSFALDEEQKTSFVDLLRSRERRVEEVRLPDADGIDHWLRVTVEPVDDAGRAAYAVGTLKVIDEERSEKDELMAKAERDSLTGLLNSETTRRRIAQQMDALGEGERGALIMVDIDRFKEVNDTFGHLEGDHALVDVARILRESFRVGDVVGRLGGDEFMVYLNNVKDSAVVKEKCEAVRRAVERRASSDSERRITISTGSALSKPGESFDDLYRRADEALYAAKRDGRNRCSF</sequence>
<dbReference type="SMART" id="SM00267">
    <property type="entry name" value="GGDEF"/>
    <property type="match status" value="1"/>
</dbReference>
<dbReference type="InterPro" id="IPR001638">
    <property type="entry name" value="Solute-binding_3/MltF_N"/>
</dbReference>
<dbReference type="PANTHER" id="PTHR45138">
    <property type="entry name" value="REGULATORY COMPONENTS OF SENSORY TRANSDUCTION SYSTEM"/>
    <property type="match status" value="1"/>
</dbReference>
<keyword evidence="4" id="KW-1185">Reference proteome</keyword>
<dbReference type="Pfam" id="PF00990">
    <property type="entry name" value="GGDEF"/>
    <property type="match status" value="1"/>
</dbReference>
<evidence type="ECO:0000259" key="2">
    <source>
        <dbReference type="PROSITE" id="PS50887"/>
    </source>
</evidence>
<dbReference type="InterPro" id="IPR029787">
    <property type="entry name" value="Nucleotide_cyclase"/>
</dbReference>
<dbReference type="AlphaFoldDB" id="A0A842JF12"/>
<dbReference type="GO" id="GO:0052621">
    <property type="term" value="F:diguanylate cyclase activity"/>
    <property type="evidence" value="ECO:0007669"/>
    <property type="project" value="TreeGrafter"/>
</dbReference>
<dbReference type="PROSITE" id="PS50887">
    <property type="entry name" value="GGDEF"/>
    <property type="match status" value="1"/>
</dbReference>
<name>A0A842JF12_9ACTN</name>
<gene>
    <name evidence="3" type="ORF">H7313_03600</name>
</gene>
<feature type="domain" description="GGDEF" evidence="2">
    <location>
        <begin position="717"/>
        <end position="845"/>
    </location>
</feature>
<keyword evidence="1" id="KW-0812">Transmembrane</keyword>
<dbReference type="SMART" id="SM00062">
    <property type="entry name" value="PBPb"/>
    <property type="match status" value="2"/>
</dbReference>
<keyword evidence="1" id="KW-1133">Transmembrane helix</keyword>
<proteinExistence type="predicted"/>
<dbReference type="SUPFAM" id="SSF53850">
    <property type="entry name" value="Periplasmic binding protein-like II"/>
    <property type="match status" value="2"/>
</dbReference>
<dbReference type="EMBL" id="JACMSE010000002">
    <property type="protein sequence ID" value="MBC2888435.1"/>
    <property type="molecule type" value="Genomic_DNA"/>
</dbReference>
<reference evidence="3 4" key="1">
    <citation type="submission" date="2020-08" db="EMBL/GenBank/DDBJ databases">
        <authorList>
            <person name="Liu C."/>
            <person name="Sun Q."/>
        </authorList>
    </citation>
    <scope>NUCLEOTIDE SEQUENCE [LARGE SCALE GENOMIC DNA]</scope>
    <source>
        <strain evidence="3 4">N22</strain>
    </source>
</reference>
<dbReference type="NCBIfam" id="TIGR00254">
    <property type="entry name" value="GGDEF"/>
    <property type="match status" value="1"/>
</dbReference>
<dbReference type="FunFam" id="3.30.70.270:FF:000001">
    <property type="entry name" value="Diguanylate cyclase domain protein"/>
    <property type="match status" value="1"/>
</dbReference>
<organism evidence="3 4">
    <name type="scientific">Gordonibacter massiliensis</name>
    <name type="common">ex Traore et al. 2017</name>
    <dbReference type="NCBI Taxonomy" id="1841863"/>
    <lineage>
        <taxon>Bacteria</taxon>
        <taxon>Bacillati</taxon>
        <taxon>Actinomycetota</taxon>
        <taxon>Coriobacteriia</taxon>
        <taxon>Eggerthellales</taxon>
        <taxon>Eggerthellaceae</taxon>
        <taxon>Gordonibacter</taxon>
    </lineage>
</organism>
<feature type="transmembrane region" description="Helical" evidence="1">
    <location>
        <begin position="533"/>
        <end position="552"/>
    </location>
</feature>
<dbReference type="InterPro" id="IPR050469">
    <property type="entry name" value="Diguanylate_Cyclase"/>
</dbReference>